<dbReference type="PANTHER" id="PTHR34145:SF68">
    <property type="entry name" value="FBD DOMAIN-CONTAINING PROTEIN"/>
    <property type="match status" value="1"/>
</dbReference>
<dbReference type="SUPFAM" id="SSF81383">
    <property type="entry name" value="F-box domain"/>
    <property type="match status" value="1"/>
</dbReference>
<dbReference type="InterPro" id="IPR053772">
    <property type="entry name" value="At1g61320/At1g61330-like"/>
</dbReference>
<dbReference type="EMBL" id="JAKOGI010000022">
    <property type="protein sequence ID" value="KAJ8449331.1"/>
    <property type="molecule type" value="Genomic_DNA"/>
</dbReference>
<proteinExistence type="predicted"/>
<organism evidence="3 4">
    <name type="scientific">Carnegiea gigantea</name>
    <dbReference type="NCBI Taxonomy" id="171969"/>
    <lineage>
        <taxon>Eukaryota</taxon>
        <taxon>Viridiplantae</taxon>
        <taxon>Streptophyta</taxon>
        <taxon>Embryophyta</taxon>
        <taxon>Tracheophyta</taxon>
        <taxon>Spermatophyta</taxon>
        <taxon>Magnoliopsida</taxon>
        <taxon>eudicotyledons</taxon>
        <taxon>Gunneridae</taxon>
        <taxon>Pentapetalae</taxon>
        <taxon>Caryophyllales</taxon>
        <taxon>Cactineae</taxon>
        <taxon>Cactaceae</taxon>
        <taxon>Cactoideae</taxon>
        <taxon>Echinocereeae</taxon>
        <taxon>Carnegiea</taxon>
    </lineage>
</organism>
<dbReference type="Proteomes" id="UP001153076">
    <property type="component" value="Unassembled WGS sequence"/>
</dbReference>
<dbReference type="Pfam" id="PF00646">
    <property type="entry name" value="F-box"/>
    <property type="match status" value="1"/>
</dbReference>
<evidence type="ECO:0000259" key="1">
    <source>
        <dbReference type="Pfam" id="PF00646"/>
    </source>
</evidence>
<evidence type="ECO:0000313" key="4">
    <source>
        <dbReference type="Proteomes" id="UP001153076"/>
    </source>
</evidence>
<protein>
    <recommendedName>
        <fullName evidence="5">F-box domain-containing protein</fullName>
    </recommendedName>
</protein>
<evidence type="ECO:0000259" key="2">
    <source>
        <dbReference type="Pfam" id="PF23622"/>
    </source>
</evidence>
<gene>
    <name evidence="3" type="ORF">Cgig2_002463</name>
</gene>
<dbReference type="Pfam" id="PF23622">
    <property type="entry name" value="LRR_At1g61320_AtMIF1"/>
    <property type="match status" value="1"/>
</dbReference>
<dbReference type="InterPro" id="IPR001810">
    <property type="entry name" value="F-box_dom"/>
</dbReference>
<comment type="caution">
    <text evidence="3">The sequence shown here is derived from an EMBL/GenBank/DDBJ whole genome shotgun (WGS) entry which is preliminary data.</text>
</comment>
<feature type="domain" description="F-box" evidence="1">
    <location>
        <begin position="24"/>
        <end position="62"/>
    </location>
</feature>
<reference evidence="3" key="1">
    <citation type="submission" date="2022-04" db="EMBL/GenBank/DDBJ databases">
        <title>Carnegiea gigantea Genome sequencing and assembly v2.</title>
        <authorList>
            <person name="Copetti D."/>
            <person name="Sanderson M.J."/>
            <person name="Burquez A."/>
            <person name="Wojciechowski M.F."/>
        </authorList>
    </citation>
    <scope>NUCLEOTIDE SEQUENCE</scope>
    <source>
        <strain evidence="3">SGP5-SGP5p</strain>
        <tissue evidence="3">Aerial part</tissue>
    </source>
</reference>
<keyword evidence="4" id="KW-1185">Reference proteome</keyword>
<dbReference type="AlphaFoldDB" id="A0A9Q1KV14"/>
<dbReference type="PANTHER" id="PTHR34145">
    <property type="entry name" value="OS02G0105600 PROTEIN"/>
    <property type="match status" value="1"/>
</dbReference>
<feature type="domain" description="At1g61320/AtMIF1 LRR" evidence="2">
    <location>
        <begin position="168"/>
        <end position="411"/>
    </location>
</feature>
<name>A0A9Q1KV14_9CARY</name>
<dbReference type="InterPro" id="IPR036047">
    <property type="entry name" value="F-box-like_dom_sf"/>
</dbReference>
<dbReference type="Gene3D" id="1.20.1280.50">
    <property type="match status" value="1"/>
</dbReference>
<sequence length="460" mass="52685">MPPPTSVARPLAPCQVSRNCKDLISLLADDVLLLILSLLDLKEAARTSVLSKRWRHLWSILPDYYDFDVSGTWWWRGLMDGQQRKDKLRKFFDYVNQVVSASRAPTIDRFRVHIPLVSSRRDDVHTWVEFAMGKSIKELELDLSNRAGICSGVPVWLNSFSRYAQCPSGHTLVSLSLVAVCINDCFLESALFSFPNLERLTLRCVHCQHGNFKVVGDSLKLRYLEISFCKDLRKLEISARNLISVVFNGHDEDVRFSYVPLLNEASFSGTYARRLIHNFRHISAFSSQLTKLTLSMSYLQDIVCHPIKFPHFGNLKQLELRFMAAINKSLLFFINFIDACPVLNKFKLQRMLLQDADVHLPLLENENRVVSYKVHSHLNTFEMVDFLGAKVDTELVLYLAELAIALEKVILYPFQPSPGFGILHRTTRDLVEATEKEAKQLQNQLPPRVQLELATIAHNI</sequence>
<dbReference type="SUPFAM" id="SSF52047">
    <property type="entry name" value="RNI-like"/>
    <property type="match status" value="1"/>
</dbReference>
<evidence type="ECO:0008006" key="5">
    <source>
        <dbReference type="Google" id="ProtNLM"/>
    </source>
</evidence>
<dbReference type="InterPro" id="IPR055357">
    <property type="entry name" value="LRR_At1g61320_AtMIF1"/>
</dbReference>
<dbReference type="Gene3D" id="3.80.10.10">
    <property type="entry name" value="Ribonuclease Inhibitor"/>
    <property type="match status" value="1"/>
</dbReference>
<dbReference type="InterPro" id="IPR032675">
    <property type="entry name" value="LRR_dom_sf"/>
</dbReference>
<evidence type="ECO:0000313" key="3">
    <source>
        <dbReference type="EMBL" id="KAJ8449331.1"/>
    </source>
</evidence>
<dbReference type="OrthoDB" id="613853at2759"/>
<accession>A0A9Q1KV14</accession>